<reference evidence="2" key="3">
    <citation type="submission" date="2025-09" db="UniProtKB">
        <authorList>
            <consortium name="Ensembl"/>
        </authorList>
    </citation>
    <scope>IDENTIFICATION</scope>
    <source>
        <strain evidence="2">Hd-rR</strain>
    </source>
</reference>
<protein>
    <submittedName>
        <fullName evidence="2">Uncharacterized protein</fullName>
    </submittedName>
</protein>
<dbReference type="AlphaFoldDB" id="A0A3B3HJX2"/>
<reference evidence="2 3" key="1">
    <citation type="journal article" date="2007" name="Nature">
        <title>The medaka draft genome and insights into vertebrate genome evolution.</title>
        <authorList>
            <person name="Kasahara M."/>
            <person name="Naruse K."/>
            <person name="Sasaki S."/>
            <person name="Nakatani Y."/>
            <person name="Qu W."/>
            <person name="Ahsan B."/>
            <person name="Yamada T."/>
            <person name="Nagayasu Y."/>
            <person name="Doi K."/>
            <person name="Kasai Y."/>
            <person name="Jindo T."/>
            <person name="Kobayashi D."/>
            <person name="Shimada A."/>
            <person name="Toyoda A."/>
            <person name="Kuroki Y."/>
            <person name="Fujiyama A."/>
            <person name="Sasaki T."/>
            <person name="Shimizu A."/>
            <person name="Asakawa S."/>
            <person name="Shimizu N."/>
            <person name="Hashimoto S."/>
            <person name="Yang J."/>
            <person name="Lee Y."/>
            <person name="Matsushima K."/>
            <person name="Sugano S."/>
            <person name="Sakaizumi M."/>
            <person name="Narita T."/>
            <person name="Ohishi K."/>
            <person name="Haga S."/>
            <person name="Ohta F."/>
            <person name="Nomoto H."/>
            <person name="Nogata K."/>
            <person name="Morishita T."/>
            <person name="Endo T."/>
            <person name="Shin-I T."/>
            <person name="Takeda H."/>
            <person name="Morishita S."/>
            <person name="Kohara Y."/>
        </authorList>
    </citation>
    <scope>NUCLEOTIDE SEQUENCE [LARGE SCALE GENOMIC DNA]</scope>
    <source>
        <strain evidence="2 3">Hd-rR</strain>
    </source>
</reference>
<dbReference type="Bgee" id="ENSORLG00000023786">
    <property type="expression patterns" value="Expressed in abdomen and 2 other cell types or tissues"/>
</dbReference>
<accession>A0A3B3HJX2</accession>
<keyword evidence="3" id="KW-1185">Reference proteome</keyword>
<sequence>MWRVCMVLPLFMQMLFAEDRVQNTIKFCYIKQKSIDREHKHPCHTFTPIKPKTPNCCLIFIFINKS</sequence>
<feature type="signal peptide" evidence="1">
    <location>
        <begin position="1"/>
        <end position="17"/>
    </location>
</feature>
<proteinExistence type="predicted"/>
<dbReference type="Ensembl" id="ENSORLT00000028907.1">
    <property type="protein sequence ID" value="ENSORLP00000032023.1"/>
    <property type="gene ID" value="ENSORLG00000023786.1"/>
</dbReference>
<evidence type="ECO:0000256" key="1">
    <source>
        <dbReference type="SAM" id="SignalP"/>
    </source>
</evidence>
<reference evidence="2" key="2">
    <citation type="submission" date="2025-08" db="UniProtKB">
        <authorList>
            <consortium name="Ensembl"/>
        </authorList>
    </citation>
    <scope>IDENTIFICATION</scope>
    <source>
        <strain evidence="2">Hd-rR</strain>
    </source>
</reference>
<evidence type="ECO:0000313" key="2">
    <source>
        <dbReference type="Ensembl" id="ENSORLP00000032023.1"/>
    </source>
</evidence>
<evidence type="ECO:0000313" key="3">
    <source>
        <dbReference type="Proteomes" id="UP000001038"/>
    </source>
</evidence>
<name>A0A3B3HJX2_ORYLA</name>
<keyword evidence="1" id="KW-0732">Signal</keyword>
<organism evidence="2 3">
    <name type="scientific">Oryzias latipes</name>
    <name type="common">Japanese rice fish</name>
    <name type="synonym">Japanese killifish</name>
    <dbReference type="NCBI Taxonomy" id="8090"/>
    <lineage>
        <taxon>Eukaryota</taxon>
        <taxon>Metazoa</taxon>
        <taxon>Chordata</taxon>
        <taxon>Craniata</taxon>
        <taxon>Vertebrata</taxon>
        <taxon>Euteleostomi</taxon>
        <taxon>Actinopterygii</taxon>
        <taxon>Neopterygii</taxon>
        <taxon>Teleostei</taxon>
        <taxon>Neoteleostei</taxon>
        <taxon>Acanthomorphata</taxon>
        <taxon>Ovalentaria</taxon>
        <taxon>Atherinomorphae</taxon>
        <taxon>Beloniformes</taxon>
        <taxon>Adrianichthyidae</taxon>
        <taxon>Oryziinae</taxon>
        <taxon>Oryzias</taxon>
    </lineage>
</organism>
<dbReference type="Proteomes" id="UP000001038">
    <property type="component" value="Chromosome 13"/>
</dbReference>
<feature type="chain" id="PRO_5017486077" evidence="1">
    <location>
        <begin position="18"/>
        <end position="66"/>
    </location>
</feature>
<dbReference type="InParanoid" id="A0A3B3HJX2"/>